<gene>
    <name evidence="1" type="ORF">LOAG_07101</name>
</gene>
<accession>A0A1S0TWI1</accession>
<organism evidence="1">
    <name type="scientific">Loa loa</name>
    <name type="common">Eye worm</name>
    <name type="synonym">Filaria loa</name>
    <dbReference type="NCBI Taxonomy" id="7209"/>
    <lineage>
        <taxon>Eukaryota</taxon>
        <taxon>Metazoa</taxon>
        <taxon>Ecdysozoa</taxon>
        <taxon>Nematoda</taxon>
        <taxon>Chromadorea</taxon>
        <taxon>Rhabditida</taxon>
        <taxon>Spirurina</taxon>
        <taxon>Spiruromorpha</taxon>
        <taxon>Filarioidea</taxon>
        <taxon>Onchocercidae</taxon>
        <taxon>Loa</taxon>
    </lineage>
</organism>
<reference evidence="1" key="1">
    <citation type="submission" date="2012-04" db="EMBL/GenBank/DDBJ databases">
        <title>The Genome Sequence of Loa loa.</title>
        <authorList>
            <consortium name="The Broad Institute Genome Sequencing Platform"/>
            <consortium name="Broad Institute Genome Sequencing Center for Infectious Disease"/>
            <person name="Nutman T.B."/>
            <person name="Fink D.L."/>
            <person name="Russ C."/>
            <person name="Young S."/>
            <person name="Zeng Q."/>
            <person name="Gargeya S."/>
            <person name="Alvarado L."/>
            <person name="Berlin A."/>
            <person name="Chapman S.B."/>
            <person name="Chen Z."/>
            <person name="Freedman E."/>
            <person name="Gellesch M."/>
            <person name="Goldberg J."/>
            <person name="Griggs A."/>
            <person name="Gujja S."/>
            <person name="Heilman E.R."/>
            <person name="Heiman D."/>
            <person name="Howarth C."/>
            <person name="Mehta T."/>
            <person name="Neiman D."/>
            <person name="Pearson M."/>
            <person name="Roberts A."/>
            <person name="Saif S."/>
            <person name="Shea T."/>
            <person name="Shenoy N."/>
            <person name="Sisk P."/>
            <person name="Stolte C."/>
            <person name="Sykes S."/>
            <person name="White J."/>
            <person name="Yandava C."/>
            <person name="Haas B."/>
            <person name="Henn M.R."/>
            <person name="Nusbaum C."/>
            <person name="Birren B."/>
        </authorList>
    </citation>
    <scope>NUCLEOTIDE SEQUENCE [LARGE SCALE GENOMIC DNA]</scope>
</reference>
<evidence type="ECO:0000313" key="1">
    <source>
        <dbReference type="EMBL" id="EFO21384.1"/>
    </source>
</evidence>
<dbReference type="CTD" id="9944522"/>
<dbReference type="InParanoid" id="A0A1S0TWI1"/>
<dbReference type="AlphaFoldDB" id="A0A1S0TWI1"/>
<dbReference type="EMBL" id="JH712191">
    <property type="protein sequence ID" value="EFO21384.1"/>
    <property type="molecule type" value="Genomic_DNA"/>
</dbReference>
<name>A0A1S0TWI1_LOALO</name>
<proteinExistence type="predicted"/>
<sequence>MAAMKKKVYRNKDSSKKLIYIIAMPFVAPPICGWQGSSGGKGIFSLCHFLSTNLSGTNTRDDILILTFKATIDLVQQMNDFKLSECHRYQMTCNGFSSKYTKVVTCRS</sequence>
<dbReference type="KEGG" id="loa:LOAG_07101"/>
<dbReference type="RefSeq" id="XP_003142683.1">
    <property type="nucleotide sequence ID" value="XM_003142635.1"/>
</dbReference>
<dbReference type="GeneID" id="9944522"/>
<protein>
    <submittedName>
        <fullName evidence="1">Uncharacterized protein</fullName>
    </submittedName>
</protein>